<keyword evidence="2" id="KW-1185">Reference proteome</keyword>
<dbReference type="RefSeq" id="YP_009010571.1">
    <property type="nucleotide sequence ID" value="NC_023613.1"/>
</dbReference>
<evidence type="ECO:0000313" key="1">
    <source>
        <dbReference type="EMBL" id="CCV02056.1"/>
    </source>
</evidence>
<dbReference type="OrthoDB" id="30688at10239"/>
<protein>
    <submittedName>
        <fullName evidence="1">Uncharacterized protein</fullName>
    </submittedName>
</protein>
<dbReference type="KEGG" id="vg:18501410"/>
<dbReference type="EMBL" id="HF920635">
    <property type="protein sequence ID" value="CCV02056.1"/>
    <property type="molecule type" value="Genomic_DNA"/>
</dbReference>
<dbReference type="Proteomes" id="UP000097612">
    <property type="component" value="Segment"/>
</dbReference>
<proteinExistence type="predicted"/>
<evidence type="ECO:0000313" key="2">
    <source>
        <dbReference type="Proteomes" id="UP000097612"/>
    </source>
</evidence>
<accession>W8W218</accession>
<reference evidence="1 2" key="1">
    <citation type="journal article" date="2013" name="Arch. Virol.">
        <title>Complete genome sequence of invertebrate iridovirus IIV-25 isolated from a blackfly larva.</title>
        <authorList>
            <person name="Piegu B."/>
            <person name="Guizard S."/>
            <person name="Spears T."/>
            <person name="Cruaud C."/>
            <person name="Couloux A."/>
            <person name="Bideshi D.K."/>
            <person name="Federici B.A."/>
            <person name="Bigot Y."/>
        </authorList>
    </citation>
    <scope>NUCLEOTIDE SEQUENCE [LARGE SCALE GENOMIC DNA]</scope>
</reference>
<name>W8W218_9VIRU</name>
<organism evidence="1 2">
    <name type="scientific">Invertebrate iridovirus 25</name>
    <dbReference type="NCBI Taxonomy" id="1301280"/>
    <lineage>
        <taxon>Viruses</taxon>
        <taxon>Varidnaviria</taxon>
        <taxon>Bamfordvirae</taxon>
        <taxon>Nucleocytoviricota</taxon>
        <taxon>Megaviricetes</taxon>
        <taxon>Pimascovirales</taxon>
        <taxon>Pimascovirales incertae sedis</taxon>
        <taxon>Iridoviridae</taxon>
        <taxon>Betairidovirinae</taxon>
        <taxon>Chloriridovirus</taxon>
        <taxon>Chloriridovirus simulium2</taxon>
    </lineage>
</organism>
<gene>
    <name evidence="1" type="primary">038L</name>
    <name evidence="1" type="ORF">IIV25_038L</name>
</gene>
<dbReference type="GeneID" id="18501410"/>
<sequence length="381" mass="42542">MATFNQNKYYTSTWGKTTVPFGTTPTTVPFGTTPTTVPFGTTPTTVPFGTTPTTVPFGTSKVPLFGTTVPWNCSSNLAPKAPFFKPIENQFSFFGNLETSKPPLFGSTNLETSKPPLFGSTNLETSKPSLFGTSKPPLFGSTNLETSKPPLFDSTNLETSKPQTATFKDMYNVASNLTLVALNLPKNKIKGLIFMVTFDQKNTLSTTKYLLENVFNSTIKFSLENSWFTSLIKYSDEKFLTQKIDGESTLIKLYSSLLRELMLETITTPEHLHTYLIKFGKECKSKKMLWLFTLLKYADDSFVDLLNPENELETFALALYSFILDDNNPIQAVEKALNSTNPLYKTFLLSMVGASYGMKFFNFQEEIENNPDLTNIVAAIQ</sequence>